<dbReference type="Proteomes" id="UP000474296">
    <property type="component" value="Unassembled WGS sequence"/>
</dbReference>
<evidence type="ECO:0000313" key="2">
    <source>
        <dbReference type="EMBL" id="NER18311.1"/>
    </source>
</evidence>
<dbReference type="GO" id="GO:0071949">
    <property type="term" value="F:FAD binding"/>
    <property type="evidence" value="ECO:0007669"/>
    <property type="project" value="InterPro"/>
</dbReference>
<protein>
    <recommendedName>
        <fullName evidence="1">BLUF domain-containing protein</fullName>
    </recommendedName>
</protein>
<evidence type="ECO:0000259" key="1">
    <source>
        <dbReference type="PROSITE" id="PS50925"/>
    </source>
</evidence>
<dbReference type="GO" id="GO:0009882">
    <property type="term" value="F:blue light photoreceptor activity"/>
    <property type="evidence" value="ECO:0007669"/>
    <property type="project" value="InterPro"/>
</dbReference>
<accession>A0A6M0CKD8</accession>
<dbReference type="Pfam" id="PF04940">
    <property type="entry name" value="BLUF"/>
    <property type="match status" value="1"/>
</dbReference>
<organism evidence="2 3">
    <name type="scientific">Spongiivirga citrea</name>
    <dbReference type="NCBI Taxonomy" id="1481457"/>
    <lineage>
        <taxon>Bacteria</taxon>
        <taxon>Pseudomonadati</taxon>
        <taxon>Bacteroidota</taxon>
        <taxon>Flavobacteriia</taxon>
        <taxon>Flavobacteriales</taxon>
        <taxon>Flavobacteriaceae</taxon>
        <taxon>Spongiivirga</taxon>
    </lineage>
</organism>
<feature type="domain" description="BLUF" evidence="1">
    <location>
        <begin position="2"/>
        <end position="93"/>
    </location>
</feature>
<reference evidence="2 3" key="1">
    <citation type="submission" date="2020-01" db="EMBL/GenBank/DDBJ databases">
        <title>Spongiivirga citrea KCTC 32990T.</title>
        <authorList>
            <person name="Wang G."/>
        </authorList>
    </citation>
    <scope>NUCLEOTIDE SEQUENCE [LARGE SCALE GENOMIC DNA]</scope>
    <source>
        <strain evidence="2 3">KCTC 32990</strain>
    </source>
</reference>
<proteinExistence type="predicted"/>
<comment type="caution">
    <text evidence="2">The sequence shown here is derived from an EMBL/GenBank/DDBJ whole genome shotgun (WGS) entry which is preliminary data.</text>
</comment>
<dbReference type="EMBL" id="JAABOQ010000005">
    <property type="protein sequence ID" value="NER18311.1"/>
    <property type="molecule type" value="Genomic_DNA"/>
</dbReference>
<sequence length="135" mass="15717">MIHSLCYFSTADSSLGTNDFEELFEYVVTKNTSQEITGVLVYGQGNFMQIMEGPKKKIISIFNRIKEDNRHHNVIKVIEKDYPDRIFGKYDYGFKVVKDLTSLKELKNYITLLNNNPSKHTSKFISLIEHFLKNT</sequence>
<dbReference type="SUPFAM" id="SSF54975">
    <property type="entry name" value="Acylphosphatase/BLUF domain-like"/>
    <property type="match status" value="1"/>
</dbReference>
<dbReference type="RefSeq" id="WP_164032984.1">
    <property type="nucleotide sequence ID" value="NZ_JAABOQ010000005.1"/>
</dbReference>
<gene>
    <name evidence="2" type="ORF">GWK10_13905</name>
</gene>
<dbReference type="AlphaFoldDB" id="A0A6M0CKD8"/>
<name>A0A6M0CKD8_9FLAO</name>
<dbReference type="SMART" id="SM01034">
    <property type="entry name" value="BLUF"/>
    <property type="match status" value="1"/>
</dbReference>
<dbReference type="Gene3D" id="3.30.70.100">
    <property type="match status" value="1"/>
</dbReference>
<evidence type="ECO:0000313" key="3">
    <source>
        <dbReference type="Proteomes" id="UP000474296"/>
    </source>
</evidence>
<keyword evidence="3" id="KW-1185">Reference proteome</keyword>
<dbReference type="InterPro" id="IPR036046">
    <property type="entry name" value="Acylphosphatase-like_dom_sf"/>
</dbReference>
<dbReference type="PROSITE" id="PS50925">
    <property type="entry name" value="BLUF"/>
    <property type="match status" value="1"/>
</dbReference>
<dbReference type="InterPro" id="IPR007024">
    <property type="entry name" value="BLUF_domain"/>
</dbReference>